<dbReference type="InterPro" id="IPR036396">
    <property type="entry name" value="Cyt_P450_sf"/>
</dbReference>
<keyword evidence="2" id="KW-0479">Metal-binding</keyword>
<accession>A0A0P7W5M1</accession>
<feature type="non-terminal residue" evidence="4">
    <location>
        <position position="78"/>
    </location>
</feature>
<dbReference type="AlphaFoldDB" id="A0A0P7W5M1"/>
<dbReference type="GO" id="GO:0006805">
    <property type="term" value="P:xenobiotic metabolic process"/>
    <property type="evidence" value="ECO:0007669"/>
    <property type="project" value="TreeGrafter"/>
</dbReference>
<dbReference type="Pfam" id="PF00067">
    <property type="entry name" value="p450"/>
    <property type="match status" value="1"/>
</dbReference>
<reference evidence="4 5" key="1">
    <citation type="submission" date="2015-08" db="EMBL/GenBank/DDBJ databases">
        <title>The genome of the Asian arowana (Scleropages formosus).</title>
        <authorList>
            <person name="Tan M.H."/>
            <person name="Gan H.M."/>
            <person name="Croft L.J."/>
            <person name="Austin C.M."/>
        </authorList>
    </citation>
    <scope>NUCLEOTIDE SEQUENCE [LARGE SCALE GENOMIC DNA]</scope>
    <source>
        <strain evidence="4">Aro1</strain>
    </source>
</reference>
<proteinExistence type="inferred from homology"/>
<dbReference type="EMBL" id="JARO02022257">
    <property type="protein sequence ID" value="KPP56333.1"/>
    <property type="molecule type" value="Genomic_DNA"/>
</dbReference>
<dbReference type="SUPFAM" id="SSF48264">
    <property type="entry name" value="Cytochrome P450"/>
    <property type="match status" value="1"/>
</dbReference>
<dbReference type="PANTHER" id="PTHR24300:SF309">
    <property type="entry name" value="CYTOCHROME P450-RELATED"/>
    <property type="match status" value="1"/>
</dbReference>
<dbReference type="GO" id="GO:0006082">
    <property type="term" value="P:organic acid metabolic process"/>
    <property type="evidence" value="ECO:0007669"/>
    <property type="project" value="TreeGrafter"/>
</dbReference>
<dbReference type="GO" id="GO:0016712">
    <property type="term" value="F:oxidoreductase activity, acting on paired donors, with incorporation or reduction of molecular oxygen, reduced flavin or flavoprotein as one donor, and incorporation of one atom of oxygen"/>
    <property type="evidence" value="ECO:0007669"/>
    <property type="project" value="TreeGrafter"/>
</dbReference>
<organism evidence="4 5">
    <name type="scientific">Scleropages formosus</name>
    <name type="common">Asian bonytongue</name>
    <name type="synonym">Osteoglossum formosum</name>
    <dbReference type="NCBI Taxonomy" id="113540"/>
    <lineage>
        <taxon>Eukaryota</taxon>
        <taxon>Metazoa</taxon>
        <taxon>Chordata</taxon>
        <taxon>Craniata</taxon>
        <taxon>Vertebrata</taxon>
        <taxon>Euteleostomi</taxon>
        <taxon>Actinopterygii</taxon>
        <taxon>Neopterygii</taxon>
        <taxon>Teleostei</taxon>
        <taxon>Osteoglossocephala</taxon>
        <taxon>Osteoglossomorpha</taxon>
        <taxon>Osteoglossiformes</taxon>
        <taxon>Osteoglossidae</taxon>
        <taxon>Scleropages</taxon>
    </lineage>
</organism>
<dbReference type="InterPro" id="IPR050182">
    <property type="entry name" value="Cytochrome_P450_fam2"/>
</dbReference>
<dbReference type="Gene3D" id="1.10.630.10">
    <property type="entry name" value="Cytochrome P450"/>
    <property type="match status" value="1"/>
</dbReference>
<dbReference type="PANTHER" id="PTHR24300">
    <property type="entry name" value="CYTOCHROME P450 508A4-RELATED"/>
    <property type="match status" value="1"/>
</dbReference>
<comment type="similarity">
    <text evidence="1">Belongs to the cytochrome P450 family.</text>
</comment>
<dbReference type="Proteomes" id="UP000034805">
    <property type="component" value="Unassembled WGS sequence"/>
</dbReference>
<dbReference type="GO" id="GO:0020037">
    <property type="term" value="F:heme binding"/>
    <property type="evidence" value="ECO:0007669"/>
    <property type="project" value="InterPro"/>
</dbReference>
<protein>
    <submittedName>
        <fullName evidence="4">Uncharacterized protein</fullName>
    </submittedName>
</protein>
<keyword evidence="3" id="KW-0408">Iron</keyword>
<name>A0A0P7W5M1_SCLFO</name>
<evidence type="ECO:0000256" key="1">
    <source>
        <dbReference type="ARBA" id="ARBA00010617"/>
    </source>
</evidence>
<dbReference type="GO" id="GO:0005506">
    <property type="term" value="F:iron ion binding"/>
    <property type="evidence" value="ECO:0007669"/>
    <property type="project" value="InterPro"/>
</dbReference>
<sequence>MVKEVLVNQGENFVGRPHIPLFHKIFQSIGLLFSNGHLWKKQKKFTSTHFKSFAEGKKTIELYIQQECNFLCQAIAEE</sequence>
<gene>
    <name evidence="4" type="ORF">Z043_126065</name>
</gene>
<evidence type="ECO:0000313" key="4">
    <source>
        <dbReference type="EMBL" id="KPP56333.1"/>
    </source>
</evidence>
<dbReference type="InterPro" id="IPR001128">
    <property type="entry name" value="Cyt_P450"/>
</dbReference>
<evidence type="ECO:0000313" key="5">
    <source>
        <dbReference type="Proteomes" id="UP000034805"/>
    </source>
</evidence>
<comment type="caution">
    <text evidence="4">The sequence shown here is derived from an EMBL/GenBank/DDBJ whole genome shotgun (WGS) entry which is preliminary data.</text>
</comment>
<dbReference type="GO" id="GO:0005737">
    <property type="term" value="C:cytoplasm"/>
    <property type="evidence" value="ECO:0007669"/>
    <property type="project" value="TreeGrafter"/>
</dbReference>
<evidence type="ECO:0000256" key="2">
    <source>
        <dbReference type="ARBA" id="ARBA00022723"/>
    </source>
</evidence>
<evidence type="ECO:0000256" key="3">
    <source>
        <dbReference type="ARBA" id="ARBA00023004"/>
    </source>
</evidence>